<keyword evidence="3" id="KW-0255">Endonuclease</keyword>
<keyword evidence="1" id="KW-1133">Transmembrane helix</keyword>
<protein>
    <submittedName>
        <fullName evidence="3">Endonuclease/exonuclease/phosphatase family protein</fullName>
    </submittedName>
</protein>
<dbReference type="Pfam" id="PF03372">
    <property type="entry name" value="Exo_endo_phos"/>
    <property type="match status" value="1"/>
</dbReference>
<reference evidence="3 4" key="1">
    <citation type="submission" date="2020-08" db="EMBL/GenBank/DDBJ databases">
        <title>Adhaeribacter dokdonensis sp. nov., isolated from the rhizosphere of Elymus tsukushiensis, a plant native to the Dokdo Islands, Republic of Korea.</title>
        <authorList>
            <person name="Ghim S.Y."/>
        </authorList>
    </citation>
    <scope>NUCLEOTIDE SEQUENCE [LARGE SCALE GENOMIC DNA]</scope>
    <source>
        <strain evidence="3 4">KUDC8001</strain>
        <plasmid evidence="3 4">unnamed</plasmid>
    </source>
</reference>
<evidence type="ECO:0000256" key="1">
    <source>
        <dbReference type="SAM" id="Phobius"/>
    </source>
</evidence>
<evidence type="ECO:0000313" key="4">
    <source>
        <dbReference type="Proteomes" id="UP000514509"/>
    </source>
</evidence>
<dbReference type="SUPFAM" id="SSF56219">
    <property type="entry name" value="DNase I-like"/>
    <property type="match status" value="1"/>
</dbReference>
<dbReference type="RefSeq" id="WP_182411428.1">
    <property type="nucleotide sequence ID" value="NZ_CP055152.1"/>
</dbReference>
<feature type="transmembrane region" description="Helical" evidence="1">
    <location>
        <begin position="7"/>
        <end position="25"/>
    </location>
</feature>
<dbReference type="GO" id="GO:0004519">
    <property type="term" value="F:endonuclease activity"/>
    <property type="evidence" value="ECO:0007669"/>
    <property type="project" value="UniProtKB-KW"/>
</dbReference>
<proteinExistence type="predicted"/>
<sequence length="336" mass="38907">MKVVKKLTFIVFILISCLLVLITLLSTLYNNTSIWWIKITNFPRQQLLVLGCICILLMPLFIKKWTLFTRILTFAILLSVVIHGWFVVPYTPISKTEVRSYQHKLVKPEDKLALFIANVFMENRNVDALLNIIHNANPDIVFLVETNKWWQQAMQPLHEAYPYAVEYPLDNTYGLLLFSKYRLIDPKVLFLEKPTVPSVHTKVEMPNKRIFMFHGEHPVPPVPSDTYPDNTGQAAGELSKLAQMIKQEQLPAIVAGDFNDVAWSETGKLFRKNSELKDVRSGRWPYNSFNANSVVFRWPLDHIFTNPQFELISIAHLKKFGSDHFPIFVQLVLPKR</sequence>
<keyword evidence="3" id="KW-0614">Plasmid</keyword>
<organism evidence="3 4">
    <name type="scientific">Adhaeribacter radiodurans</name>
    <dbReference type="NCBI Taxonomy" id="2745197"/>
    <lineage>
        <taxon>Bacteria</taxon>
        <taxon>Pseudomonadati</taxon>
        <taxon>Bacteroidota</taxon>
        <taxon>Cytophagia</taxon>
        <taxon>Cytophagales</taxon>
        <taxon>Hymenobacteraceae</taxon>
        <taxon>Adhaeribacter</taxon>
    </lineage>
</organism>
<dbReference type="Gene3D" id="3.60.10.10">
    <property type="entry name" value="Endonuclease/exonuclease/phosphatase"/>
    <property type="match status" value="1"/>
</dbReference>
<accession>A0A7L7L1G3</accession>
<keyword evidence="1" id="KW-0812">Transmembrane</keyword>
<feature type="domain" description="Endonuclease/exonuclease/phosphatase" evidence="2">
    <location>
        <begin position="118"/>
        <end position="324"/>
    </location>
</feature>
<dbReference type="AlphaFoldDB" id="A0A7L7L1G3"/>
<keyword evidence="4" id="KW-1185">Reference proteome</keyword>
<evidence type="ECO:0000259" key="2">
    <source>
        <dbReference type="Pfam" id="PF03372"/>
    </source>
</evidence>
<evidence type="ECO:0000313" key="3">
    <source>
        <dbReference type="EMBL" id="QMU26610.1"/>
    </source>
</evidence>
<keyword evidence="3" id="KW-0540">Nuclease</keyword>
<keyword evidence="3" id="KW-0269">Exonuclease</keyword>
<dbReference type="Proteomes" id="UP000514509">
    <property type="component" value="Plasmid unnamed"/>
</dbReference>
<geneLocation type="plasmid" evidence="3 4">
    <name>unnamed</name>
</geneLocation>
<keyword evidence="1" id="KW-0472">Membrane</keyword>
<dbReference type="KEGG" id="add:HUW48_00635"/>
<keyword evidence="3" id="KW-0378">Hydrolase</keyword>
<dbReference type="EMBL" id="CP055152">
    <property type="protein sequence ID" value="QMU26610.1"/>
    <property type="molecule type" value="Genomic_DNA"/>
</dbReference>
<dbReference type="InterPro" id="IPR005135">
    <property type="entry name" value="Endo/exonuclease/phosphatase"/>
</dbReference>
<feature type="transmembrane region" description="Helical" evidence="1">
    <location>
        <begin position="67"/>
        <end position="88"/>
    </location>
</feature>
<dbReference type="GO" id="GO:0004527">
    <property type="term" value="F:exonuclease activity"/>
    <property type="evidence" value="ECO:0007669"/>
    <property type="project" value="UniProtKB-KW"/>
</dbReference>
<name>A0A7L7L1G3_9BACT</name>
<dbReference type="PROSITE" id="PS51257">
    <property type="entry name" value="PROKAR_LIPOPROTEIN"/>
    <property type="match status" value="1"/>
</dbReference>
<gene>
    <name evidence="3" type="ORF">HUW48_00635</name>
</gene>
<dbReference type="InterPro" id="IPR036691">
    <property type="entry name" value="Endo/exonu/phosph_ase_sf"/>
</dbReference>
<feature type="transmembrane region" description="Helical" evidence="1">
    <location>
        <begin position="45"/>
        <end position="62"/>
    </location>
</feature>